<reference evidence="2" key="1">
    <citation type="submission" date="2019-03" db="EMBL/GenBank/DDBJ databases">
        <title>Single cell metagenomics reveals metabolic interactions within the superorganism composed of flagellate Streblomastix strix and complex community of Bacteroidetes bacteria on its surface.</title>
        <authorList>
            <person name="Treitli S.C."/>
            <person name="Kolisko M."/>
            <person name="Husnik F."/>
            <person name="Keeling P."/>
            <person name="Hampl V."/>
        </authorList>
    </citation>
    <scope>NUCLEOTIDE SEQUENCE</scope>
    <source>
        <strain evidence="2">STM</strain>
    </source>
</reference>
<sequence>MRIETHNINNTKIAEVISNTLVIKTPEDGLDLLGNLYYQGFDKIVVQEKNITPEFFDLKSGMAGEILQKFSTYRVRLAIVGDFTPYSNKSMKDFIYESNKKRQINFVSSTTEALKMLSDK</sequence>
<evidence type="ECO:0000313" key="2">
    <source>
        <dbReference type="EMBL" id="KAA6332837.1"/>
    </source>
</evidence>
<dbReference type="EMBL" id="SNRY01001189">
    <property type="protein sequence ID" value="KAA6332837.1"/>
    <property type="molecule type" value="Genomic_DNA"/>
</dbReference>
<comment type="caution">
    <text evidence="2">The sequence shown here is derived from an EMBL/GenBank/DDBJ whole genome shotgun (WGS) entry which is preliminary data.</text>
</comment>
<dbReference type="InterPro" id="IPR025438">
    <property type="entry name" value="DUF4180"/>
</dbReference>
<name>A0A5J4RFP5_9ZZZZ</name>
<gene>
    <name evidence="2" type="ORF">EZS27_018696</name>
</gene>
<dbReference type="Pfam" id="PF13788">
    <property type="entry name" value="DUF4180"/>
    <property type="match status" value="1"/>
</dbReference>
<proteinExistence type="predicted"/>
<feature type="domain" description="DUF4180" evidence="1">
    <location>
        <begin position="9"/>
        <end position="117"/>
    </location>
</feature>
<dbReference type="AlphaFoldDB" id="A0A5J4RFP5"/>
<evidence type="ECO:0000259" key="1">
    <source>
        <dbReference type="Pfam" id="PF13788"/>
    </source>
</evidence>
<protein>
    <recommendedName>
        <fullName evidence="1">DUF4180 domain-containing protein</fullName>
    </recommendedName>
</protein>
<accession>A0A5J4RFP5</accession>
<organism evidence="2">
    <name type="scientific">termite gut metagenome</name>
    <dbReference type="NCBI Taxonomy" id="433724"/>
    <lineage>
        <taxon>unclassified sequences</taxon>
        <taxon>metagenomes</taxon>
        <taxon>organismal metagenomes</taxon>
    </lineage>
</organism>